<feature type="domain" description="NmrA-like" evidence="4">
    <location>
        <begin position="5"/>
        <end position="203"/>
    </location>
</feature>
<dbReference type="InterPro" id="IPR036291">
    <property type="entry name" value="NAD(P)-bd_dom_sf"/>
</dbReference>
<dbReference type="PANTHER" id="PTHR47706">
    <property type="entry name" value="NMRA-LIKE FAMILY PROTEIN"/>
    <property type="match status" value="1"/>
</dbReference>
<dbReference type="Pfam" id="PF05368">
    <property type="entry name" value="NmrA"/>
    <property type="match status" value="1"/>
</dbReference>
<gene>
    <name evidence="5" type="ORF">N8I77_003510</name>
</gene>
<dbReference type="InterPro" id="IPR051609">
    <property type="entry name" value="NmrA/Isoflavone_reductase-like"/>
</dbReference>
<proteinExistence type="inferred from homology"/>
<evidence type="ECO:0000256" key="1">
    <source>
        <dbReference type="ARBA" id="ARBA00005725"/>
    </source>
</evidence>
<protein>
    <recommendedName>
        <fullName evidence="4">NmrA-like domain-containing protein</fullName>
    </recommendedName>
</protein>
<dbReference type="InterPro" id="IPR008030">
    <property type="entry name" value="NmrA-like"/>
</dbReference>
<accession>A0AAD9SKD5</accession>
<name>A0AAD9SKD5_PHOAM</name>
<evidence type="ECO:0000256" key="3">
    <source>
        <dbReference type="ARBA" id="ARBA00023002"/>
    </source>
</evidence>
<dbReference type="Proteomes" id="UP001265746">
    <property type="component" value="Unassembled WGS sequence"/>
</dbReference>
<dbReference type="PANTHER" id="PTHR47706:SF4">
    <property type="entry name" value="NMRA-LIKE DOMAIN-CONTAINING PROTEIN"/>
    <property type="match status" value="1"/>
</dbReference>
<evidence type="ECO:0000256" key="2">
    <source>
        <dbReference type="ARBA" id="ARBA00022857"/>
    </source>
</evidence>
<dbReference type="AlphaFoldDB" id="A0AAD9SKD5"/>
<dbReference type="Gene3D" id="3.40.50.720">
    <property type="entry name" value="NAD(P)-binding Rossmann-like Domain"/>
    <property type="match status" value="1"/>
</dbReference>
<keyword evidence="2" id="KW-0521">NADP</keyword>
<reference evidence="5" key="1">
    <citation type="submission" date="2023-06" db="EMBL/GenBank/DDBJ databases">
        <authorList>
            <person name="Noh H."/>
        </authorList>
    </citation>
    <scope>NUCLEOTIDE SEQUENCE</scope>
    <source>
        <strain evidence="5">DUCC20226</strain>
    </source>
</reference>
<dbReference type="Gene3D" id="3.90.25.10">
    <property type="entry name" value="UDP-galactose 4-epimerase, domain 1"/>
    <property type="match status" value="1"/>
</dbReference>
<comment type="similarity">
    <text evidence="1">Belongs to the NmrA-type oxidoreductase family. Isoflavone reductase subfamily.</text>
</comment>
<sequence length="291" mass="32763">MPTFESIKRSKLQGVHHIVAVDLGGPQDDLVSALKGIDCVICILPPHCTTQQISLADAALTAKVKRFIPNMWSTPCPPKGVMSIREWKEDVVNHLKKIRMPYTIIDIGYWHEIMIPRIESERLNHRALYSTFYFVDDGSALCATTYLPDVGRYVERIIADPRTLNRMVFAYGEITTQRAAVDMVERLSGEKCQVQVVKSERVTAAVKSGELDLWCQVILEYVHSAWSRGDNDPQWAGFLGYLDAKLLYPDLEARTLEHSISDVLAHPEPNSGYGCEEMCAQISKALDNWAP</sequence>
<evidence type="ECO:0000313" key="5">
    <source>
        <dbReference type="EMBL" id="KAK2610051.1"/>
    </source>
</evidence>
<dbReference type="SUPFAM" id="SSF51735">
    <property type="entry name" value="NAD(P)-binding Rossmann-fold domains"/>
    <property type="match status" value="1"/>
</dbReference>
<organism evidence="5 6">
    <name type="scientific">Phomopsis amygdali</name>
    <name type="common">Fusicoccum amygdali</name>
    <dbReference type="NCBI Taxonomy" id="1214568"/>
    <lineage>
        <taxon>Eukaryota</taxon>
        <taxon>Fungi</taxon>
        <taxon>Dikarya</taxon>
        <taxon>Ascomycota</taxon>
        <taxon>Pezizomycotina</taxon>
        <taxon>Sordariomycetes</taxon>
        <taxon>Sordariomycetidae</taxon>
        <taxon>Diaporthales</taxon>
        <taxon>Diaporthaceae</taxon>
        <taxon>Diaporthe</taxon>
    </lineage>
</organism>
<dbReference type="EMBL" id="JAUJFL010000002">
    <property type="protein sequence ID" value="KAK2610051.1"/>
    <property type="molecule type" value="Genomic_DNA"/>
</dbReference>
<keyword evidence="6" id="KW-1185">Reference proteome</keyword>
<evidence type="ECO:0000259" key="4">
    <source>
        <dbReference type="Pfam" id="PF05368"/>
    </source>
</evidence>
<evidence type="ECO:0000313" key="6">
    <source>
        <dbReference type="Proteomes" id="UP001265746"/>
    </source>
</evidence>
<dbReference type="GO" id="GO:0016491">
    <property type="term" value="F:oxidoreductase activity"/>
    <property type="evidence" value="ECO:0007669"/>
    <property type="project" value="UniProtKB-KW"/>
</dbReference>
<comment type="caution">
    <text evidence="5">The sequence shown here is derived from an EMBL/GenBank/DDBJ whole genome shotgun (WGS) entry which is preliminary data.</text>
</comment>
<keyword evidence="3" id="KW-0560">Oxidoreductase</keyword>